<sequence length="18" mass="2058">MTGHTFPQSNFHRADSPQ</sequence>
<reference evidence="1" key="2">
    <citation type="journal article" date="2015" name="Fish Shellfish Immunol.">
        <title>Early steps in the European eel (Anguilla anguilla)-Vibrio vulnificus interaction in the gills: Role of the RtxA13 toxin.</title>
        <authorList>
            <person name="Callol A."/>
            <person name="Pajuelo D."/>
            <person name="Ebbesson L."/>
            <person name="Teles M."/>
            <person name="MacKenzie S."/>
            <person name="Amaro C."/>
        </authorList>
    </citation>
    <scope>NUCLEOTIDE SEQUENCE</scope>
</reference>
<dbReference type="AlphaFoldDB" id="A0A0E9QVS9"/>
<evidence type="ECO:0000313" key="1">
    <source>
        <dbReference type="EMBL" id="JAH20335.1"/>
    </source>
</evidence>
<proteinExistence type="predicted"/>
<dbReference type="EMBL" id="GBXM01088242">
    <property type="protein sequence ID" value="JAH20335.1"/>
    <property type="molecule type" value="Transcribed_RNA"/>
</dbReference>
<reference evidence="1" key="1">
    <citation type="submission" date="2014-11" db="EMBL/GenBank/DDBJ databases">
        <authorList>
            <person name="Amaro Gonzalez C."/>
        </authorList>
    </citation>
    <scope>NUCLEOTIDE SEQUENCE</scope>
</reference>
<name>A0A0E9QVS9_ANGAN</name>
<organism evidence="1">
    <name type="scientific">Anguilla anguilla</name>
    <name type="common">European freshwater eel</name>
    <name type="synonym">Muraena anguilla</name>
    <dbReference type="NCBI Taxonomy" id="7936"/>
    <lineage>
        <taxon>Eukaryota</taxon>
        <taxon>Metazoa</taxon>
        <taxon>Chordata</taxon>
        <taxon>Craniata</taxon>
        <taxon>Vertebrata</taxon>
        <taxon>Euteleostomi</taxon>
        <taxon>Actinopterygii</taxon>
        <taxon>Neopterygii</taxon>
        <taxon>Teleostei</taxon>
        <taxon>Anguilliformes</taxon>
        <taxon>Anguillidae</taxon>
        <taxon>Anguilla</taxon>
    </lineage>
</organism>
<protein>
    <submittedName>
        <fullName evidence="1">Uncharacterized protein</fullName>
    </submittedName>
</protein>
<accession>A0A0E9QVS9</accession>